<dbReference type="Gene3D" id="3.40.50.300">
    <property type="entry name" value="P-loop containing nucleotide triphosphate hydrolases"/>
    <property type="match status" value="1"/>
</dbReference>
<dbReference type="CDD" id="cd19481">
    <property type="entry name" value="RecA-like_protease"/>
    <property type="match status" value="1"/>
</dbReference>
<name>A0ABW0R1A2_9BACL</name>
<dbReference type="RefSeq" id="WP_378112960.1">
    <property type="nucleotide sequence ID" value="NZ_JBHSNC010000050.1"/>
</dbReference>
<comment type="similarity">
    <text evidence="1">Belongs to the AAA ATPase family.</text>
</comment>
<gene>
    <name evidence="5" type="ORF">ACFPQ4_16415</name>
</gene>
<dbReference type="EMBL" id="JBHSNC010000050">
    <property type="protein sequence ID" value="MFC5531014.1"/>
    <property type="molecule type" value="Genomic_DNA"/>
</dbReference>
<dbReference type="Pfam" id="PF00004">
    <property type="entry name" value="AAA"/>
    <property type="match status" value="1"/>
</dbReference>
<evidence type="ECO:0000256" key="2">
    <source>
        <dbReference type="ARBA" id="ARBA00022741"/>
    </source>
</evidence>
<dbReference type="InterPro" id="IPR003593">
    <property type="entry name" value="AAA+_ATPase"/>
</dbReference>
<reference evidence="6" key="1">
    <citation type="journal article" date="2019" name="Int. J. Syst. Evol. Microbiol.">
        <title>The Global Catalogue of Microorganisms (GCM) 10K type strain sequencing project: providing services to taxonomists for standard genome sequencing and annotation.</title>
        <authorList>
            <consortium name="The Broad Institute Genomics Platform"/>
            <consortium name="The Broad Institute Genome Sequencing Center for Infectious Disease"/>
            <person name="Wu L."/>
            <person name="Ma J."/>
        </authorList>
    </citation>
    <scope>NUCLEOTIDE SEQUENCE [LARGE SCALE GENOMIC DNA]</scope>
    <source>
        <strain evidence="6">CGMCC 1.18578</strain>
    </source>
</reference>
<dbReference type="Proteomes" id="UP001596108">
    <property type="component" value="Unassembled WGS sequence"/>
</dbReference>
<protein>
    <submittedName>
        <fullName evidence="5">AAA family ATPase</fullName>
    </submittedName>
</protein>
<dbReference type="InterPro" id="IPR003959">
    <property type="entry name" value="ATPase_AAA_core"/>
</dbReference>
<sequence>MARADLLKTLIRSFKQNDKESFVKAAEYIIDEEKKKNHLVLADELKRILYSEQTNIQKSISVFQPITPPKDLDKNINLYEIKFPDRFFRDLVVNEMVENDLQSVIRDFQYWDTLVSNGIKPNNKILFCGPPGCGKTLAAEAIAGELGLPMLYVRFDAVISSFLGETSNNLRKLFEYASSNSWVIFFDEFDAIGRSREDESEHGEVKRVVNAFLQLIDSFAGRSLIIAATNYEKVIDNALWRRFSEVVQFELPNHAQIQILLKRNLNRFHGPENKLRELVDELIGFSHAEIERICQSIVKQCIFDNRDYFTQKDIERSYVKELRRKQARIANNTGG</sequence>
<dbReference type="PANTHER" id="PTHR23073">
    <property type="entry name" value="26S PROTEASOME REGULATORY SUBUNIT"/>
    <property type="match status" value="1"/>
</dbReference>
<evidence type="ECO:0000259" key="4">
    <source>
        <dbReference type="SMART" id="SM00382"/>
    </source>
</evidence>
<evidence type="ECO:0000256" key="1">
    <source>
        <dbReference type="ARBA" id="ARBA00006914"/>
    </source>
</evidence>
<dbReference type="InterPro" id="IPR050221">
    <property type="entry name" value="26S_Proteasome_ATPase"/>
</dbReference>
<evidence type="ECO:0000256" key="3">
    <source>
        <dbReference type="ARBA" id="ARBA00022840"/>
    </source>
</evidence>
<dbReference type="Gene3D" id="1.10.8.60">
    <property type="match status" value="1"/>
</dbReference>
<proteinExistence type="inferred from homology"/>
<keyword evidence="6" id="KW-1185">Reference proteome</keyword>
<comment type="caution">
    <text evidence="5">The sequence shown here is derived from an EMBL/GenBank/DDBJ whole genome shotgun (WGS) entry which is preliminary data.</text>
</comment>
<keyword evidence="3" id="KW-0067">ATP-binding</keyword>
<dbReference type="SMART" id="SM00382">
    <property type="entry name" value="AAA"/>
    <property type="match status" value="1"/>
</dbReference>
<organism evidence="5 6">
    <name type="scientific">Cohnella yongneupensis</name>
    <dbReference type="NCBI Taxonomy" id="425006"/>
    <lineage>
        <taxon>Bacteria</taxon>
        <taxon>Bacillati</taxon>
        <taxon>Bacillota</taxon>
        <taxon>Bacilli</taxon>
        <taxon>Bacillales</taxon>
        <taxon>Paenibacillaceae</taxon>
        <taxon>Cohnella</taxon>
    </lineage>
</organism>
<evidence type="ECO:0000313" key="6">
    <source>
        <dbReference type="Proteomes" id="UP001596108"/>
    </source>
</evidence>
<dbReference type="SUPFAM" id="SSF52540">
    <property type="entry name" value="P-loop containing nucleoside triphosphate hydrolases"/>
    <property type="match status" value="1"/>
</dbReference>
<keyword evidence="2" id="KW-0547">Nucleotide-binding</keyword>
<feature type="domain" description="AAA+ ATPase" evidence="4">
    <location>
        <begin position="121"/>
        <end position="253"/>
    </location>
</feature>
<dbReference type="InterPro" id="IPR027417">
    <property type="entry name" value="P-loop_NTPase"/>
</dbReference>
<evidence type="ECO:0000313" key="5">
    <source>
        <dbReference type="EMBL" id="MFC5531014.1"/>
    </source>
</evidence>
<accession>A0ABW0R1A2</accession>